<reference evidence="2" key="1">
    <citation type="submission" date="2017-02" db="EMBL/GenBank/DDBJ databases">
        <authorList>
            <person name="Varghese N."/>
            <person name="Submissions S."/>
        </authorList>
    </citation>
    <scope>NUCLEOTIDE SEQUENCE [LARGE SCALE GENOMIC DNA]</scope>
    <source>
        <strain evidence="2">VKM Ac-2052</strain>
    </source>
</reference>
<gene>
    <name evidence="1" type="ORF">SAMN06295879_3287</name>
</gene>
<accession>A0A1T4YIU2</accession>
<evidence type="ECO:0000313" key="2">
    <source>
        <dbReference type="Proteomes" id="UP000189735"/>
    </source>
</evidence>
<sequence length="102" mass="11065">MVTLIHVGMPSPAISVEIASTSAHNGIFSTANKSGFAVAMARSRRRCHPRPSGEELAVSPSNLIRRISSICADQRGELRASMGYRSYNVTSERFVADRSLTL</sequence>
<evidence type="ECO:0000313" key="1">
    <source>
        <dbReference type="EMBL" id="SKB01603.1"/>
    </source>
</evidence>
<dbReference type="AlphaFoldDB" id="A0A1T4YIU2"/>
<dbReference type="Proteomes" id="UP000189735">
    <property type="component" value="Unassembled WGS sequence"/>
</dbReference>
<protein>
    <submittedName>
        <fullName evidence="1">Uncharacterized protein</fullName>
    </submittedName>
</protein>
<name>A0A1T4YIU2_9MICO</name>
<organism evidence="1 2">
    <name type="scientific">Agreia bicolorata</name>
    <dbReference type="NCBI Taxonomy" id="110935"/>
    <lineage>
        <taxon>Bacteria</taxon>
        <taxon>Bacillati</taxon>
        <taxon>Actinomycetota</taxon>
        <taxon>Actinomycetes</taxon>
        <taxon>Micrococcales</taxon>
        <taxon>Microbacteriaceae</taxon>
        <taxon>Agreia</taxon>
    </lineage>
</organism>
<dbReference type="EMBL" id="FUYG01000010">
    <property type="protein sequence ID" value="SKB01603.1"/>
    <property type="molecule type" value="Genomic_DNA"/>
</dbReference>
<proteinExistence type="predicted"/>